<evidence type="ECO:0000256" key="2">
    <source>
        <dbReference type="SAM" id="MobiDB-lite"/>
    </source>
</evidence>
<evidence type="ECO:0000256" key="1">
    <source>
        <dbReference type="PROSITE-ProRule" id="PRU00175"/>
    </source>
</evidence>
<feature type="compositionally biased region" description="Low complexity" evidence="2">
    <location>
        <begin position="1"/>
        <end position="13"/>
    </location>
</feature>
<evidence type="ECO:0000313" key="5">
    <source>
        <dbReference type="Proteomes" id="UP000187209"/>
    </source>
</evidence>
<dbReference type="EMBL" id="MPUH01001003">
    <property type="protein sequence ID" value="OMJ71307.1"/>
    <property type="molecule type" value="Genomic_DNA"/>
</dbReference>
<dbReference type="PROSITE" id="PS50089">
    <property type="entry name" value="ZF_RING_2"/>
    <property type="match status" value="1"/>
</dbReference>
<organism evidence="4 5">
    <name type="scientific">Stentor coeruleus</name>
    <dbReference type="NCBI Taxonomy" id="5963"/>
    <lineage>
        <taxon>Eukaryota</taxon>
        <taxon>Sar</taxon>
        <taxon>Alveolata</taxon>
        <taxon>Ciliophora</taxon>
        <taxon>Postciliodesmatophora</taxon>
        <taxon>Heterotrichea</taxon>
        <taxon>Heterotrichida</taxon>
        <taxon>Stentoridae</taxon>
        <taxon>Stentor</taxon>
    </lineage>
</organism>
<dbReference type="Proteomes" id="UP000187209">
    <property type="component" value="Unassembled WGS sequence"/>
</dbReference>
<dbReference type="Pfam" id="PF13920">
    <property type="entry name" value="zf-C3HC4_3"/>
    <property type="match status" value="1"/>
</dbReference>
<reference evidence="4 5" key="1">
    <citation type="submission" date="2016-11" db="EMBL/GenBank/DDBJ databases">
        <title>The macronuclear genome of Stentor coeruleus: a giant cell with tiny introns.</title>
        <authorList>
            <person name="Slabodnick M."/>
            <person name="Ruby J.G."/>
            <person name="Reiff S.B."/>
            <person name="Swart E.C."/>
            <person name="Gosai S."/>
            <person name="Prabakaran S."/>
            <person name="Witkowska E."/>
            <person name="Larue G.E."/>
            <person name="Fisher S."/>
            <person name="Freeman R.M."/>
            <person name="Gunawardena J."/>
            <person name="Chu W."/>
            <person name="Stover N.A."/>
            <person name="Gregory B.D."/>
            <person name="Nowacki M."/>
            <person name="Derisi J."/>
            <person name="Roy S.W."/>
            <person name="Marshall W.F."/>
            <person name="Sood P."/>
        </authorList>
    </citation>
    <scope>NUCLEOTIDE SEQUENCE [LARGE SCALE GENOMIC DNA]</scope>
    <source>
        <strain evidence="4">WM001</strain>
    </source>
</reference>
<dbReference type="GO" id="GO:0016567">
    <property type="term" value="P:protein ubiquitination"/>
    <property type="evidence" value="ECO:0007669"/>
    <property type="project" value="TreeGrafter"/>
</dbReference>
<dbReference type="OrthoDB" id="27896at2759"/>
<gene>
    <name evidence="4" type="ORF">SteCoe_30526</name>
</gene>
<keyword evidence="5" id="KW-1185">Reference proteome</keyword>
<dbReference type="Gene3D" id="3.30.40.10">
    <property type="entry name" value="Zinc/RING finger domain, C3HC4 (zinc finger)"/>
    <property type="match status" value="1"/>
</dbReference>
<accession>A0A1R2B3I9</accession>
<dbReference type="PANTHER" id="PTHR22996:SF0">
    <property type="entry name" value="RE60872P-RELATED"/>
    <property type="match status" value="1"/>
</dbReference>
<dbReference type="SMART" id="SM00184">
    <property type="entry name" value="RING"/>
    <property type="match status" value="1"/>
</dbReference>
<keyword evidence="1" id="KW-0863">Zinc-finger</keyword>
<evidence type="ECO:0000313" key="4">
    <source>
        <dbReference type="EMBL" id="OMJ71307.1"/>
    </source>
</evidence>
<dbReference type="GO" id="GO:0008270">
    <property type="term" value="F:zinc ion binding"/>
    <property type="evidence" value="ECO:0007669"/>
    <property type="project" value="UniProtKB-KW"/>
</dbReference>
<dbReference type="SUPFAM" id="SSF57850">
    <property type="entry name" value="RING/U-box"/>
    <property type="match status" value="1"/>
</dbReference>
<keyword evidence="1" id="KW-0479">Metal-binding</keyword>
<keyword evidence="1" id="KW-0862">Zinc</keyword>
<name>A0A1R2B3I9_9CILI</name>
<sequence length="390" mass="43988">MGNSSSNSSSSESFQQPRNANGSSGYSQTNLNYSNRAAPSNHPNNSSQFQPAHNFAADTSNLPPQQPMNYQESIPRPVSANNSNLNLPPSHQGATNQQRPPQPAPNQQYVPFGYPPPNNYNSAPPQILYSGYPPQQNHYAYIQPPFNQQHININSIPLGQAYWQSSSNLKVAPGQALERHSRIVNDKLNFSLSNDGLYWVEFEYSALFQSTIIMNFMGKENKTTHEIYFDQAYQLEPQRFIVEPTKNGFFSKKYKVNIDVFSKSDLEVFDKCTFPIIIEIKSTDTYGASQTLISCFKIIKESDNYSGVMVKQTIEIMNNHYTLLNLYGTSTDSKESNCLICLTELKTIAVLPCRHVCYCEGCVNEVKRKNKTDCPVCRCSVYSFLNVKHS</sequence>
<dbReference type="InterPro" id="IPR013083">
    <property type="entry name" value="Znf_RING/FYVE/PHD"/>
</dbReference>
<feature type="region of interest" description="Disordered" evidence="2">
    <location>
        <begin position="1"/>
        <end position="117"/>
    </location>
</feature>
<dbReference type="PANTHER" id="PTHR22996">
    <property type="entry name" value="MAHOGUNIN"/>
    <property type="match status" value="1"/>
</dbReference>
<comment type="caution">
    <text evidence="4">The sequence shown here is derived from an EMBL/GenBank/DDBJ whole genome shotgun (WGS) entry which is preliminary data.</text>
</comment>
<evidence type="ECO:0000259" key="3">
    <source>
        <dbReference type="PROSITE" id="PS50089"/>
    </source>
</evidence>
<proteinExistence type="predicted"/>
<dbReference type="InterPro" id="IPR045194">
    <property type="entry name" value="MGRN1/RNF157-like"/>
</dbReference>
<dbReference type="InterPro" id="IPR001841">
    <property type="entry name" value="Znf_RING"/>
</dbReference>
<feature type="compositionally biased region" description="Low complexity" evidence="2">
    <location>
        <begin position="81"/>
        <end position="90"/>
    </location>
</feature>
<dbReference type="GO" id="GO:0061630">
    <property type="term" value="F:ubiquitin protein ligase activity"/>
    <property type="evidence" value="ECO:0007669"/>
    <property type="project" value="UniProtKB-EC"/>
</dbReference>
<protein>
    <recommendedName>
        <fullName evidence="3">RING-type domain-containing protein</fullName>
    </recommendedName>
</protein>
<feature type="compositionally biased region" description="Polar residues" evidence="2">
    <location>
        <begin position="14"/>
        <end position="72"/>
    </location>
</feature>
<feature type="domain" description="RING-type" evidence="3">
    <location>
        <begin position="338"/>
        <end position="378"/>
    </location>
</feature>
<dbReference type="AlphaFoldDB" id="A0A1R2B3I9"/>